<name>A0ABX3SNI4_MYCMA</name>
<feature type="compositionally biased region" description="Polar residues" evidence="1">
    <location>
        <begin position="42"/>
        <end position="60"/>
    </location>
</feature>
<protein>
    <recommendedName>
        <fullName evidence="5">Haemophore haem-binding domain-containing protein</fullName>
    </recommendedName>
</protein>
<evidence type="ECO:0000313" key="3">
    <source>
        <dbReference type="EMBL" id="ORA79599.1"/>
    </source>
</evidence>
<feature type="signal peptide" evidence="2">
    <location>
        <begin position="1"/>
        <end position="25"/>
    </location>
</feature>
<evidence type="ECO:0000313" key="4">
    <source>
        <dbReference type="Proteomes" id="UP000243140"/>
    </source>
</evidence>
<comment type="caution">
    <text evidence="3">The sequence shown here is derived from an EMBL/GenBank/DDBJ whole genome shotgun (WGS) entry which is preliminary data.</text>
</comment>
<evidence type="ECO:0000256" key="1">
    <source>
        <dbReference type="SAM" id="MobiDB-lite"/>
    </source>
</evidence>
<feature type="region of interest" description="Disordered" evidence="1">
    <location>
        <begin position="41"/>
        <end position="67"/>
    </location>
</feature>
<reference evidence="3 4" key="1">
    <citation type="submission" date="2017-02" db="EMBL/GenBank/DDBJ databases">
        <title>The new phylogeny of genus Mycobacterium.</title>
        <authorList>
            <person name="Tortoli E."/>
            <person name="Trovato A."/>
            <person name="Cirillo D.M."/>
        </authorList>
    </citation>
    <scope>NUCLEOTIDE SEQUENCE [LARGE SCALE GENOMIC DNA]</scope>
    <source>
        <strain evidence="3 4">IP1130001</strain>
    </source>
</reference>
<dbReference type="RefSeq" id="WP_071513272.1">
    <property type="nucleotide sequence ID" value="NZ_MOWS01000208.1"/>
</dbReference>
<keyword evidence="2" id="KW-0732">Signal</keyword>
<organism evidence="3 4">
    <name type="scientific">Mycobacterium malmoense</name>
    <dbReference type="NCBI Taxonomy" id="1780"/>
    <lineage>
        <taxon>Bacteria</taxon>
        <taxon>Bacillati</taxon>
        <taxon>Actinomycetota</taxon>
        <taxon>Actinomycetes</taxon>
        <taxon>Mycobacteriales</taxon>
        <taxon>Mycobacteriaceae</taxon>
        <taxon>Mycobacterium</taxon>
    </lineage>
</organism>
<evidence type="ECO:0000256" key="2">
    <source>
        <dbReference type="SAM" id="SignalP"/>
    </source>
</evidence>
<evidence type="ECO:0008006" key="5">
    <source>
        <dbReference type="Google" id="ProtNLM"/>
    </source>
</evidence>
<keyword evidence="4" id="KW-1185">Reference proteome</keyword>
<sequence>MVSKILVGAAAAVGAAVTAAAPAGADPSVFGVLSCSCRETAPANSPALTENLNRGIQQGLSDPAVSR</sequence>
<gene>
    <name evidence="3" type="ORF">BST29_18615</name>
</gene>
<dbReference type="EMBL" id="MVHV01000021">
    <property type="protein sequence ID" value="ORA79599.1"/>
    <property type="molecule type" value="Genomic_DNA"/>
</dbReference>
<proteinExistence type="predicted"/>
<accession>A0ABX3SNI4</accession>
<feature type="chain" id="PRO_5045225474" description="Haemophore haem-binding domain-containing protein" evidence="2">
    <location>
        <begin position="26"/>
        <end position="67"/>
    </location>
</feature>
<dbReference type="Proteomes" id="UP000243140">
    <property type="component" value="Unassembled WGS sequence"/>
</dbReference>